<feature type="transmembrane region" description="Helical" evidence="5">
    <location>
        <begin position="748"/>
        <end position="779"/>
    </location>
</feature>
<feature type="transmembrane region" description="Helical" evidence="5">
    <location>
        <begin position="529"/>
        <end position="549"/>
    </location>
</feature>
<feature type="transmembrane region" description="Helical" evidence="5">
    <location>
        <begin position="641"/>
        <end position="660"/>
    </location>
</feature>
<reference evidence="7" key="1">
    <citation type="submission" date="2023-08" db="EMBL/GenBank/DDBJ databases">
        <authorList>
            <person name="Chen Y."/>
            <person name="Shah S."/>
            <person name="Dougan E. K."/>
            <person name="Thang M."/>
            <person name="Chan C."/>
        </authorList>
    </citation>
    <scope>NUCLEOTIDE SEQUENCE</scope>
</reference>
<dbReference type="AlphaFoldDB" id="A0AA36NG56"/>
<evidence type="ECO:0000256" key="4">
    <source>
        <dbReference type="ARBA" id="ARBA00023136"/>
    </source>
</evidence>
<feature type="transmembrane region" description="Helical" evidence="5">
    <location>
        <begin position="618"/>
        <end position="635"/>
    </location>
</feature>
<keyword evidence="3 5" id="KW-1133">Transmembrane helix</keyword>
<keyword evidence="8" id="KW-1185">Reference proteome</keyword>
<feature type="transmembrane region" description="Helical" evidence="5">
    <location>
        <begin position="561"/>
        <end position="581"/>
    </location>
</feature>
<feature type="transmembrane region" description="Helical" evidence="5">
    <location>
        <begin position="672"/>
        <end position="698"/>
    </location>
</feature>
<dbReference type="Pfam" id="PF03151">
    <property type="entry name" value="TPT"/>
    <property type="match status" value="1"/>
</dbReference>
<keyword evidence="2 5" id="KW-0812">Transmembrane</keyword>
<dbReference type="InterPro" id="IPR050186">
    <property type="entry name" value="TPT_transporter"/>
</dbReference>
<dbReference type="SUPFAM" id="SSF103481">
    <property type="entry name" value="Multidrug resistance efflux transporter EmrE"/>
    <property type="match status" value="1"/>
</dbReference>
<evidence type="ECO:0000256" key="1">
    <source>
        <dbReference type="ARBA" id="ARBA00004141"/>
    </source>
</evidence>
<accession>A0AA36NG56</accession>
<dbReference type="InterPro" id="IPR037185">
    <property type="entry name" value="EmrE-like"/>
</dbReference>
<keyword evidence="4 5" id="KW-0472">Membrane</keyword>
<proteinExistence type="predicted"/>
<evidence type="ECO:0000256" key="3">
    <source>
        <dbReference type="ARBA" id="ARBA00022989"/>
    </source>
</evidence>
<evidence type="ECO:0000259" key="6">
    <source>
        <dbReference type="Pfam" id="PF03151"/>
    </source>
</evidence>
<evidence type="ECO:0000313" key="8">
    <source>
        <dbReference type="Proteomes" id="UP001178507"/>
    </source>
</evidence>
<sequence>MFVRLVANCPDNQFPHVNLTIEGVGAHADVLPPERLQELQTNLAGHPDWAIGKPWVLSLEADSLEPAEDREFGFAGGEGFLVFKVPRGSVGKKIAVTSTVETLPDHSRLEPDHCCVPKLCASSICNSSQWEAKPGNVLGSTKEECCTPRDCDDYTCASKFVKKAKRHDAEGHPVLQQGGTDEECCEHVSCDHVKCDATDEWTKNMTAKSGSTLEECCIPLYCAKHSCDPATEWEKDPGAVLGSSNPSCCKPKLCKDFSCNAGFALRAGATMGKKLLRGSTSDECCEKKLCRNWKCSDPTKWVAKADETNNALERQGWSDEECCTPITCSSVDCVPESLWTPKSADELEGLQGSKSEQCCNPRWCAVYTCTGDIPDMNVSSTKWFKKMDTNHFKFRGSTDEECCHPKYCSEFFTAFPTKYERKPEDHVKPRQGSTEAECYNELKCSDYCCVNPDLSLKDASIVMIFATVGYAAAYSQQRLLCVPHAVEEWAPGPPSPQSGALLAAGLYGANIAYNVVNKRLLLAHPHPCLVTGMNLFSSAGCCVLCWGLGLMRWPGRLESSVYLRLLGLAVFHWGGMLFSNISVAEVHISFTHTVKAAEPFFTALFTVALLGKKPTIRAWLSLLLVIAGIVVASTAETSFTWVGFWAAMASNVMVSLRTVLSKRLIESHILDPLNFQALLQCGAALVSVPVALCFNLHAVKEIALDPSAVSSAIMIGPLVWIFNVASIVVLVHSSPVVHAMIRSMRRPLLVLASIITFGTCLTWLNAMGIAVTILGALWFRYENEVKLERKPSTGNLKRLHANARHRAIP</sequence>
<dbReference type="EMBL" id="CAUJNA010003436">
    <property type="protein sequence ID" value="CAJ1401976.1"/>
    <property type="molecule type" value="Genomic_DNA"/>
</dbReference>
<gene>
    <name evidence="7" type="ORF">EVOR1521_LOCUS24977</name>
</gene>
<feature type="transmembrane region" description="Helical" evidence="5">
    <location>
        <begin position="718"/>
        <end position="741"/>
    </location>
</feature>
<dbReference type="PANTHER" id="PTHR11132">
    <property type="entry name" value="SOLUTE CARRIER FAMILY 35"/>
    <property type="match status" value="1"/>
</dbReference>
<dbReference type="GO" id="GO:0016020">
    <property type="term" value="C:membrane"/>
    <property type="evidence" value="ECO:0007669"/>
    <property type="project" value="UniProtKB-SubCell"/>
</dbReference>
<comment type="caution">
    <text evidence="7">The sequence shown here is derived from an EMBL/GenBank/DDBJ whole genome shotgun (WGS) entry which is preliminary data.</text>
</comment>
<comment type="subcellular location">
    <subcellularLocation>
        <location evidence="1">Membrane</location>
        <topology evidence="1">Multi-pass membrane protein</topology>
    </subcellularLocation>
</comment>
<evidence type="ECO:0000313" key="7">
    <source>
        <dbReference type="EMBL" id="CAJ1401976.1"/>
    </source>
</evidence>
<evidence type="ECO:0000256" key="2">
    <source>
        <dbReference type="ARBA" id="ARBA00022692"/>
    </source>
</evidence>
<dbReference type="Proteomes" id="UP001178507">
    <property type="component" value="Unassembled WGS sequence"/>
</dbReference>
<name>A0AA36NG56_9DINO</name>
<evidence type="ECO:0000256" key="5">
    <source>
        <dbReference type="SAM" id="Phobius"/>
    </source>
</evidence>
<feature type="domain" description="Sugar phosphate transporter" evidence="6">
    <location>
        <begin position="502"/>
        <end position="778"/>
    </location>
</feature>
<organism evidence="7 8">
    <name type="scientific">Effrenium voratum</name>
    <dbReference type="NCBI Taxonomy" id="2562239"/>
    <lineage>
        <taxon>Eukaryota</taxon>
        <taxon>Sar</taxon>
        <taxon>Alveolata</taxon>
        <taxon>Dinophyceae</taxon>
        <taxon>Suessiales</taxon>
        <taxon>Symbiodiniaceae</taxon>
        <taxon>Effrenium</taxon>
    </lineage>
</organism>
<dbReference type="InterPro" id="IPR004853">
    <property type="entry name" value="Sugar_P_trans_dom"/>
</dbReference>
<protein>
    <recommendedName>
        <fullName evidence="6">Sugar phosphate transporter domain-containing protein</fullName>
    </recommendedName>
</protein>